<dbReference type="OrthoDB" id="418595at2759"/>
<dbReference type="Gene3D" id="3.10.20.90">
    <property type="entry name" value="Phosphatidylinositol 3-kinase Catalytic Subunit, Chain A, domain 1"/>
    <property type="match status" value="1"/>
</dbReference>
<keyword evidence="7" id="KW-1185">Reference proteome</keyword>
<dbReference type="Pfam" id="PF00564">
    <property type="entry name" value="PB1"/>
    <property type="match status" value="1"/>
</dbReference>
<dbReference type="PROSITE" id="PS51371">
    <property type="entry name" value="CBS"/>
    <property type="match status" value="3"/>
</dbReference>
<organism evidence="6">
    <name type="scientific">Absidia glauca</name>
    <name type="common">Pin mould</name>
    <dbReference type="NCBI Taxonomy" id="4829"/>
    <lineage>
        <taxon>Eukaryota</taxon>
        <taxon>Fungi</taxon>
        <taxon>Fungi incertae sedis</taxon>
        <taxon>Mucoromycota</taxon>
        <taxon>Mucoromycotina</taxon>
        <taxon>Mucoromycetes</taxon>
        <taxon>Mucorales</taxon>
        <taxon>Cunninghamellaceae</taxon>
        <taxon>Absidia</taxon>
    </lineage>
</organism>
<dbReference type="CDD" id="cd17782">
    <property type="entry name" value="CBS_pair_MUG70_2"/>
    <property type="match status" value="1"/>
</dbReference>
<feature type="compositionally biased region" description="Basic and acidic residues" evidence="3">
    <location>
        <begin position="378"/>
        <end position="388"/>
    </location>
</feature>
<feature type="compositionally biased region" description="Basic and acidic residues" evidence="3">
    <location>
        <begin position="15"/>
        <end position="42"/>
    </location>
</feature>
<dbReference type="FunCoup" id="A0A168KP53">
    <property type="interactions" value="11"/>
</dbReference>
<dbReference type="STRING" id="4829.A0A168KP53"/>
<evidence type="ECO:0000313" key="6">
    <source>
        <dbReference type="EMBL" id="SAL95097.1"/>
    </source>
</evidence>
<reference evidence="6" key="1">
    <citation type="submission" date="2016-04" db="EMBL/GenBank/DDBJ databases">
        <authorList>
            <person name="Evans L.H."/>
            <person name="Alamgir A."/>
            <person name="Owens N."/>
            <person name="Weber N.D."/>
            <person name="Virtaneva K."/>
            <person name="Barbian K."/>
            <person name="Babar A."/>
            <person name="Rosenke K."/>
        </authorList>
    </citation>
    <scope>NUCLEOTIDE SEQUENCE [LARGE SCALE GENOMIC DNA]</scope>
    <source>
        <strain evidence="6">CBS 101.48</strain>
    </source>
</reference>
<dbReference type="Gene3D" id="3.10.580.10">
    <property type="entry name" value="CBS-domain"/>
    <property type="match status" value="2"/>
</dbReference>
<keyword evidence="2" id="KW-0129">CBS domain</keyword>
<dbReference type="EMBL" id="LT550139">
    <property type="protein sequence ID" value="SAL95097.1"/>
    <property type="molecule type" value="Genomic_DNA"/>
</dbReference>
<keyword evidence="4" id="KW-0812">Transmembrane</keyword>
<feature type="region of interest" description="Disordered" evidence="3">
    <location>
        <begin position="377"/>
        <end position="401"/>
    </location>
</feature>
<keyword evidence="4" id="KW-1133">Transmembrane helix</keyword>
<dbReference type="SMART" id="SM00116">
    <property type="entry name" value="CBS"/>
    <property type="match status" value="4"/>
</dbReference>
<proteinExistence type="predicted"/>
<dbReference type="InterPro" id="IPR046342">
    <property type="entry name" value="CBS_dom_sf"/>
</dbReference>
<dbReference type="CDD" id="cd17781">
    <property type="entry name" value="CBS_pair_MUG70_1"/>
    <property type="match status" value="1"/>
</dbReference>
<keyword evidence="4" id="KW-0472">Membrane</keyword>
<dbReference type="Pfam" id="PF00571">
    <property type="entry name" value="CBS"/>
    <property type="match status" value="4"/>
</dbReference>
<keyword evidence="1" id="KW-0677">Repeat</keyword>
<feature type="domain" description="CBS" evidence="5">
    <location>
        <begin position="133"/>
        <end position="189"/>
    </location>
</feature>
<evidence type="ECO:0000259" key="5">
    <source>
        <dbReference type="PROSITE" id="PS51371"/>
    </source>
</evidence>
<feature type="region of interest" description="Disordered" evidence="3">
    <location>
        <begin position="1"/>
        <end position="52"/>
    </location>
</feature>
<dbReference type="OMA" id="HMRIFSF"/>
<dbReference type="SUPFAM" id="SSF54277">
    <property type="entry name" value="CAD &amp; PB1 domains"/>
    <property type="match status" value="1"/>
</dbReference>
<sequence length="614" mass="67749">MPLKKPQLQVPSISETDRNTGRQRQSKRDEAIRQKFERELSKKRTSAVPQQQQQYRKIAGTVSALRPAQALTVKETMLVIEASQLMAAKRSDCVLVVDDDDHLSGIFTAKDIAYRVVAVDGMNAKSTTVADIMTPNPMCVTASTSAQDALNLMVSRGFRHLPVCNEEGDIFGLLDITKCLYDALGKMERAYGSSRKLYDALEGVEREWAGNPVQLVQYMEVLRDRMSCPDMTTVMERGAVEVNYKINVQEIAKQMKNAHTTAVLVMKRHRLTGIFTTKDIVLRVIAAGLNPENCSVVRVMTPEPDCAEPTTTVLEALKRMNDGHYLNLPILDDGHVVGIVDVLKLTYATLEQMNSIQGNDGEGPMWSRFWDSFGGVESESHTSSDHNGSRNPPSNQIIITPQPSTSLSQLQNLAEIEPDESASVVNSSLASSLTKQDTNAFTFKFTSPGGKTHRFSSKSNDFGLLLETVRQKVIGEHTQFVSSSSNTTTSNDDEWLSLYYKDEDDDLIRITSDADVEYAVSVTQDMAQTRVKLYVDDASAPPSKPDTPTNAVLTTTHTQDLASLTDSEDNVDQPVLKKKVQKGAQQDVFLPAAIVFLGVAIIGVFAYSHLSRSK</sequence>
<name>A0A168KP53_ABSGL</name>
<evidence type="ECO:0000313" key="7">
    <source>
        <dbReference type="Proteomes" id="UP000078561"/>
    </source>
</evidence>
<feature type="transmembrane region" description="Helical" evidence="4">
    <location>
        <begin position="588"/>
        <end position="610"/>
    </location>
</feature>
<dbReference type="InterPro" id="IPR051462">
    <property type="entry name" value="CBS_domain-containing"/>
</dbReference>
<evidence type="ECO:0000256" key="3">
    <source>
        <dbReference type="SAM" id="MobiDB-lite"/>
    </source>
</evidence>
<dbReference type="InParanoid" id="A0A168KP53"/>
<evidence type="ECO:0000256" key="4">
    <source>
        <dbReference type="SAM" id="Phobius"/>
    </source>
</evidence>
<accession>A0A168KP53</accession>
<dbReference type="PANTHER" id="PTHR48108:SF26">
    <property type="entry name" value="CBS DOMAIN-CONTAINING PROTEIN DDB_G0289609"/>
    <property type="match status" value="1"/>
</dbReference>
<gene>
    <name evidence="6" type="primary">ABSGL_00396.1 scaffold 496</name>
</gene>
<feature type="compositionally biased region" description="Polar residues" evidence="3">
    <location>
        <begin position="389"/>
        <end position="401"/>
    </location>
</feature>
<dbReference type="SMART" id="SM00666">
    <property type="entry name" value="PB1"/>
    <property type="match status" value="1"/>
</dbReference>
<feature type="domain" description="CBS" evidence="5">
    <location>
        <begin position="300"/>
        <end position="356"/>
    </location>
</feature>
<dbReference type="AlphaFoldDB" id="A0A168KP53"/>
<dbReference type="InterPro" id="IPR000644">
    <property type="entry name" value="CBS_dom"/>
</dbReference>
<evidence type="ECO:0000256" key="1">
    <source>
        <dbReference type="ARBA" id="ARBA00022737"/>
    </source>
</evidence>
<dbReference type="PANTHER" id="PTHR48108">
    <property type="entry name" value="CBS DOMAIN-CONTAINING PROTEIN CBSX2, CHLOROPLASTIC"/>
    <property type="match status" value="1"/>
</dbReference>
<dbReference type="InterPro" id="IPR000270">
    <property type="entry name" value="PB1_dom"/>
</dbReference>
<feature type="domain" description="CBS" evidence="5">
    <location>
        <begin position="65"/>
        <end position="126"/>
    </location>
</feature>
<protein>
    <recommendedName>
        <fullName evidence="5">CBS domain-containing protein</fullName>
    </recommendedName>
</protein>
<dbReference type="SUPFAM" id="SSF54631">
    <property type="entry name" value="CBS-domain pair"/>
    <property type="match status" value="2"/>
</dbReference>
<dbReference type="Proteomes" id="UP000078561">
    <property type="component" value="Unassembled WGS sequence"/>
</dbReference>
<evidence type="ECO:0000256" key="2">
    <source>
        <dbReference type="PROSITE-ProRule" id="PRU00703"/>
    </source>
</evidence>